<dbReference type="Gene3D" id="1.10.150.750">
    <property type="match status" value="1"/>
</dbReference>
<dbReference type="PANTHER" id="PTHR43316">
    <property type="entry name" value="HYDROLASE, HALOACID DELAHOGENASE-RELATED"/>
    <property type="match status" value="1"/>
</dbReference>
<gene>
    <name evidence="2" type="ORF">NA56DRAFT_640981</name>
</gene>
<name>A0A2J6QLY8_9HELO</name>
<dbReference type="Proteomes" id="UP000235672">
    <property type="component" value="Unassembled WGS sequence"/>
</dbReference>
<dbReference type="AlphaFoldDB" id="A0A2J6QLY8"/>
<proteinExistence type="predicted"/>
<dbReference type="STRING" id="1745343.A0A2J6QLY8"/>
<sequence>MAFDPTSYKLLSFDIYGTLIDWETGIYTALLPLLSRLPPSSPHHPSTNTTSRTRHFLLTEYTKLEQAIQKAEPELAYPLVLAKIYTQLAASLSIPITSDEASTFGKTIGTWPAFPDTVAAMQKLSKYYKLVVLSNVDRVSFSRTLSGPLSGVKFDAIYTAEDIGSYKPDLRNFTYLVEHAGKEFGVKKEEVWQVAQSLLHDHVPARKFGLRPSVWICRTPGGEEALMGSRLEDVMGEVDLAGTFGSLGEFAGAVEEAFGEA</sequence>
<reference evidence="2 3" key="1">
    <citation type="submission" date="2016-05" db="EMBL/GenBank/DDBJ databases">
        <title>A degradative enzymes factory behind the ericoid mycorrhizal symbiosis.</title>
        <authorList>
            <consortium name="DOE Joint Genome Institute"/>
            <person name="Martino E."/>
            <person name="Morin E."/>
            <person name="Grelet G."/>
            <person name="Kuo A."/>
            <person name="Kohler A."/>
            <person name="Daghino S."/>
            <person name="Barry K."/>
            <person name="Choi C."/>
            <person name="Cichocki N."/>
            <person name="Clum A."/>
            <person name="Copeland A."/>
            <person name="Hainaut M."/>
            <person name="Haridas S."/>
            <person name="Labutti K."/>
            <person name="Lindquist E."/>
            <person name="Lipzen A."/>
            <person name="Khouja H.-R."/>
            <person name="Murat C."/>
            <person name="Ohm R."/>
            <person name="Olson A."/>
            <person name="Spatafora J."/>
            <person name="Veneault-Fourrey C."/>
            <person name="Henrissat B."/>
            <person name="Grigoriev I."/>
            <person name="Martin F."/>
            <person name="Perotto S."/>
        </authorList>
    </citation>
    <scope>NUCLEOTIDE SEQUENCE [LARGE SCALE GENOMIC DNA]</scope>
    <source>
        <strain evidence="2 3">UAMH 7357</strain>
    </source>
</reference>
<dbReference type="OrthoDB" id="444127at2759"/>
<keyword evidence="1" id="KW-0378">Hydrolase</keyword>
<dbReference type="InterPro" id="IPR051540">
    <property type="entry name" value="S-2-haloacid_dehalogenase"/>
</dbReference>
<keyword evidence="3" id="KW-1185">Reference proteome</keyword>
<evidence type="ECO:0000256" key="1">
    <source>
        <dbReference type="ARBA" id="ARBA00022801"/>
    </source>
</evidence>
<dbReference type="InterPro" id="IPR036412">
    <property type="entry name" value="HAD-like_sf"/>
</dbReference>
<dbReference type="EMBL" id="KZ613466">
    <property type="protein sequence ID" value="PMD27262.1"/>
    <property type="molecule type" value="Genomic_DNA"/>
</dbReference>
<protein>
    <submittedName>
        <fullName evidence="2">S-2-haloacid dehalogenase</fullName>
    </submittedName>
</protein>
<dbReference type="GO" id="GO:0016787">
    <property type="term" value="F:hydrolase activity"/>
    <property type="evidence" value="ECO:0007669"/>
    <property type="project" value="UniProtKB-KW"/>
</dbReference>
<evidence type="ECO:0000313" key="2">
    <source>
        <dbReference type="EMBL" id="PMD27262.1"/>
    </source>
</evidence>
<dbReference type="InterPro" id="IPR023214">
    <property type="entry name" value="HAD_sf"/>
</dbReference>
<accession>A0A2J6QLY8</accession>
<dbReference type="SUPFAM" id="SSF56784">
    <property type="entry name" value="HAD-like"/>
    <property type="match status" value="1"/>
</dbReference>
<dbReference type="Pfam" id="PF00702">
    <property type="entry name" value="Hydrolase"/>
    <property type="match status" value="1"/>
</dbReference>
<evidence type="ECO:0000313" key="3">
    <source>
        <dbReference type="Proteomes" id="UP000235672"/>
    </source>
</evidence>
<dbReference type="Gene3D" id="3.40.50.1000">
    <property type="entry name" value="HAD superfamily/HAD-like"/>
    <property type="match status" value="1"/>
</dbReference>
<organism evidence="2 3">
    <name type="scientific">Hyaloscypha hepaticicola</name>
    <dbReference type="NCBI Taxonomy" id="2082293"/>
    <lineage>
        <taxon>Eukaryota</taxon>
        <taxon>Fungi</taxon>
        <taxon>Dikarya</taxon>
        <taxon>Ascomycota</taxon>
        <taxon>Pezizomycotina</taxon>
        <taxon>Leotiomycetes</taxon>
        <taxon>Helotiales</taxon>
        <taxon>Hyaloscyphaceae</taxon>
        <taxon>Hyaloscypha</taxon>
    </lineage>
</organism>
<dbReference type="PANTHER" id="PTHR43316:SF9">
    <property type="entry name" value="ACID DEHALOGENASE, PUTATIVE (AFU_ORTHOLOGUE AFUA_6G14460)-RELATED"/>
    <property type="match status" value="1"/>
</dbReference>